<dbReference type="AlphaFoldDB" id="A0A3N0Z5L7"/>
<dbReference type="OrthoDB" id="6606903at2759"/>
<protein>
    <recommendedName>
        <fullName evidence="3">HAT C-terminal dimerisation domain-containing protein</fullName>
    </recommendedName>
</protein>
<proteinExistence type="predicted"/>
<accession>A0A3N0Z5L7</accession>
<evidence type="ECO:0000313" key="2">
    <source>
        <dbReference type="Proteomes" id="UP000281406"/>
    </source>
</evidence>
<dbReference type="Proteomes" id="UP000281406">
    <property type="component" value="Unassembled WGS sequence"/>
</dbReference>
<reference evidence="1 2" key="1">
    <citation type="submission" date="2018-10" db="EMBL/GenBank/DDBJ databases">
        <title>Genome assembly for a Yunnan-Guizhou Plateau 3E fish, Anabarilius grahami (Regan), and its evolutionary and genetic applications.</title>
        <authorList>
            <person name="Jiang W."/>
        </authorList>
    </citation>
    <scope>NUCLEOTIDE SEQUENCE [LARGE SCALE GENOMIC DNA]</scope>
    <source>
        <strain evidence="1">AG-KIZ</strain>
        <tissue evidence="1">Muscle</tissue>
    </source>
</reference>
<gene>
    <name evidence="1" type="ORF">DPX16_2457</name>
</gene>
<comment type="caution">
    <text evidence="1">The sequence shown here is derived from an EMBL/GenBank/DDBJ whole genome shotgun (WGS) entry which is preliminary data.</text>
</comment>
<dbReference type="EMBL" id="RJVU01007774">
    <property type="protein sequence ID" value="ROL53736.1"/>
    <property type="molecule type" value="Genomic_DNA"/>
</dbReference>
<evidence type="ECO:0008006" key="3">
    <source>
        <dbReference type="Google" id="ProtNLM"/>
    </source>
</evidence>
<evidence type="ECO:0000313" key="1">
    <source>
        <dbReference type="EMBL" id="ROL53736.1"/>
    </source>
</evidence>
<sequence length="214" mass="24430">MKHVTRNKAQGYINALLKYETILTAEVFLRIFEQTSISINIHNVILDTVIENIHSHYADNAVLCTDISCMDPKHFPEIREKGFPEITMKELSKCLLQFDERVGVETLQAELISLAQQWERLKQLLMENYNIRGAASSDETWEGSEVPDEIQSAYCFVDGLGYKFLPTISITQVACEKTFSTLTLVKNRLRTSLSQENLEAFFFTATDKLDSYGT</sequence>
<keyword evidence="2" id="KW-1185">Reference proteome</keyword>
<organism evidence="1 2">
    <name type="scientific">Anabarilius grahami</name>
    <name type="common">Kanglang fish</name>
    <name type="synonym">Barilius grahami</name>
    <dbReference type="NCBI Taxonomy" id="495550"/>
    <lineage>
        <taxon>Eukaryota</taxon>
        <taxon>Metazoa</taxon>
        <taxon>Chordata</taxon>
        <taxon>Craniata</taxon>
        <taxon>Vertebrata</taxon>
        <taxon>Euteleostomi</taxon>
        <taxon>Actinopterygii</taxon>
        <taxon>Neopterygii</taxon>
        <taxon>Teleostei</taxon>
        <taxon>Ostariophysi</taxon>
        <taxon>Cypriniformes</taxon>
        <taxon>Xenocyprididae</taxon>
        <taxon>Xenocypridinae</taxon>
        <taxon>Xenocypridinae incertae sedis</taxon>
        <taxon>Anabarilius</taxon>
    </lineage>
</organism>
<name>A0A3N0Z5L7_ANAGA</name>